<proteinExistence type="predicted"/>
<reference evidence="1 2" key="1">
    <citation type="submission" date="2018-08" db="EMBL/GenBank/DDBJ databases">
        <title>Genome analysis of the thermophilic bacterium of the candidate phylum Aminicenantes from deep subsurface aquifer revealed its physiology and ecological role.</title>
        <authorList>
            <person name="Kadnikov V.V."/>
            <person name="Mardanov A.V."/>
            <person name="Beletsky A.V."/>
            <person name="Karnachuk O.V."/>
            <person name="Ravin N.V."/>
        </authorList>
    </citation>
    <scope>NUCLEOTIDE SEQUENCE [LARGE SCALE GENOMIC DNA]</scope>
    <source>
        <strain evidence="1">BY38</strain>
    </source>
</reference>
<sequence length="39" mass="4370">MGRARLKNWQLSSHAQINCHLCQDGSFIKTSPGKSDKLI</sequence>
<comment type="caution">
    <text evidence="1">The sequence shown here is derived from an EMBL/GenBank/DDBJ whole genome shotgun (WGS) entry which is preliminary data.</text>
</comment>
<dbReference type="EMBL" id="QUAH01000003">
    <property type="protein sequence ID" value="RFT16407.1"/>
    <property type="molecule type" value="Genomic_DNA"/>
</dbReference>
<dbReference type="AlphaFoldDB" id="A0A3E2BP36"/>
<accession>A0A3E2BP36</accession>
<evidence type="ECO:0000313" key="1">
    <source>
        <dbReference type="EMBL" id="RFT16407.1"/>
    </source>
</evidence>
<dbReference type="Proteomes" id="UP000257323">
    <property type="component" value="Unassembled WGS sequence"/>
</dbReference>
<evidence type="ECO:0000313" key="2">
    <source>
        <dbReference type="Proteomes" id="UP000257323"/>
    </source>
</evidence>
<gene>
    <name evidence="1" type="ORF">OP8BY_1585</name>
</gene>
<name>A0A3E2BP36_9BACT</name>
<organism evidence="1 2">
    <name type="scientific">Candidatus Saccharicenans subterraneus</name>
    <dbReference type="NCBI Taxonomy" id="2508984"/>
    <lineage>
        <taxon>Bacteria</taxon>
        <taxon>Candidatus Aminicenantota</taxon>
        <taxon>Candidatus Aminicenantia</taxon>
        <taxon>Candidatus Aminicenantales</taxon>
        <taxon>Candidatus Saccharicenantaceae</taxon>
        <taxon>Candidatus Saccharicenans</taxon>
    </lineage>
</organism>
<protein>
    <submittedName>
        <fullName evidence="1">Uncharacterized protein</fullName>
    </submittedName>
</protein>